<dbReference type="GO" id="GO:0016747">
    <property type="term" value="F:acyltransferase activity, transferring groups other than amino-acyl groups"/>
    <property type="evidence" value="ECO:0007669"/>
    <property type="project" value="InterPro"/>
</dbReference>
<feature type="transmembrane region" description="Helical" evidence="1">
    <location>
        <begin position="280"/>
        <end position="303"/>
    </location>
</feature>
<protein>
    <submittedName>
        <fullName evidence="3">Predicted acyltransferase</fullName>
    </submittedName>
</protein>
<keyword evidence="3" id="KW-0808">Transferase</keyword>
<dbReference type="EMBL" id="LC494340">
    <property type="protein sequence ID" value="BBM62853.1"/>
    <property type="molecule type" value="Genomic_DNA"/>
</dbReference>
<feature type="transmembrane region" description="Helical" evidence="1">
    <location>
        <begin position="168"/>
        <end position="187"/>
    </location>
</feature>
<dbReference type="PANTHER" id="PTHR23028:SF53">
    <property type="entry name" value="ACYL_TRANSF_3 DOMAIN-CONTAINING PROTEIN"/>
    <property type="match status" value="1"/>
</dbReference>
<feature type="domain" description="Acyltransferase 3" evidence="2">
    <location>
        <begin position="7"/>
        <end position="329"/>
    </location>
</feature>
<dbReference type="InterPro" id="IPR002656">
    <property type="entry name" value="Acyl_transf_3_dom"/>
</dbReference>
<feature type="transmembrane region" description="Helical" evidence="1">
    <location>
        <begin position="86"/>
        <end position="106"/>
    </location>
</feature>
<dbReference type="GO" id="GO:0000271">
    <property type="term" value="P:polysaccharide biosynthetic process"/>
    <property type="evidence" value="ECO:0007669"/>
    <property type="project" value="TreeGrafter"/>
</dbReference>
<evidence type="ECO:0000259" key="2">
    <source>
        <dbReference type="Pfam" id="PF01757"/>
    </source>
</evidence>
<dbReference type="AlphaFoldDB" id="A0A5A4U9Y8"/>
<feature type="transmembrane region" description="Helical" evidence="1">
    <location>
        <begin position="137"/>
        <end position="161"/>
    </location>
</feature>
<keyword evidence="1" id="KW-1133">Transmembrane helix</keyword>
<proteinExistence type="predicted"/>
<evidence type="ECO:0000313" key="3">
    <source>
        <dbReference type="EMBL" id="BBM62853.1"/>
    </source>
</evidence>
<keyword evidence="1" id="KW-0472">Membrane</keyword>
<organism evidence="3">
    <name type="scientific">Escherichia albertii</name>
    <dbReference type="NCBI Taxonomy" id="208962"/>
    <lineage>
        <taxon>Bacteria</taxon>
        <taxon>Pseudomonadati</taxon>
        <taxon>Pseudomonadota</taxon>
        <taxon>Gammaproteobacteria</taxon>
        <taxon>Enterobacterales</taxon>
        <taxon>Enterobacteriaceae</taxon>
        <taxon>Escherichia</taxon>
    </lineage>
</organism>
<dbReference type="GO" id="GO:0016020">
    <property type="term" value="C:membrane"/>
    <property type="evidence" value="ECO:0007669"/>
    <property type="project" value="TreeGrafter"/>
</dbReference>
<feature type="transmembrane region" description="Helical" evidence="1">
    <location>
        <begin position="7"/>
        <end position="26"/>
    </location>
</feature>
<evidence type="ECO:0000256" key="1">
    <source>
        <dbReference type="SAM" id="Phobius"/>
    </source>
</evidence>
<reference evidence="3" key="1">
    <citation type="submission" date="2019-07" db="EMBL/GenBank/DDBJ databases">
        <title>Overview of O-antigen diversity of Escherichia albertii, an emerging enteropathogen; genetic structure, serology, and development of O-genotyping method.</title>
        <authorList>
            <person name="Ooka T."/>
            <person name="Seto K."/>
            <person name="Ogura Y."/>
            <person name="Iguchi A."/>
            <person name="Imura N."/>
            <person name="Honda M."/>
            <person name="Etoh Y."/>
            <person name="Ikeda T."/>
            <person name="Sugitani W."/>
            <person name="Konno T."/>
            <person name="Kawano K."/>
            <person name="Kudo Y."/>
            <person name="Murakami K."/>
            <person name="Hayashi T."/>
            <person name="Nishi J."/>
        </authorList>
    </citation>
    <scope>NUCLEOTIDE SEQUENCE</scope>
    <source>
        <strain evidence="3">Q16-2 al</strain>
    </source>
</reference>
<accession>A0A5A4U9Y8</accession>
<feature type="transmembrane region" description="Helical" evidence="1">
    <location>
        <begin position="193"/>
        <end position="213"/>
    </location>
</feature>
<keyword evidence="3" id="KW-0012">Acyltransferase</keyword>
<keyword evidence="1" id="KW-0812">Transmembrane</keyword>
<feature type="transmembrane region" description="Helical" evidence="1">
    <location>
        <begin position="46"/>
        <end position="66"/>
    </location>
</feature>
<feature type="transmembrane region" description="Helical" evidence="1">
    <location>
        <begin position="251"/>
        <end position="268"/>
    </location>
</feature>
<dbReference type="InterPro" id="IPR050879">
    <property type="entry name" value="Acyltransferase_3"/>
</dbReference>
<feature type="transmembrane region" description="Helical" evidence="1">
    <location>
        <begin position="225"/>
        <end position="245"/>
    </location>
</feature>
<sequence>MRNNKLYSIQFLRFIAIILVIYSHSYDRLQRYLHMSDDSIYAHMAFLGRSGVDLFFVISGFIMAYITTESVRKDNFNFNRFMKKRCIRIVPMYWIVSSVVLCLLIYKPDFFYNTSTDFLHTVGSFLFFPVASPDDKFAPVLGVGWTLNLEMYFYLVLALFILFFKRSYFMYSFLFIAICCTVGYIVGHRENNYLYASLTNPILFEFFFGLIAFDFFSKKKLKTKFSLLLLLTCIIFLVFSCYKQWPDELRFLYWGITYSLFLIAIISFEGKIKFPRVTLILGDASYTLYLTHYFFIAGIYILLNRSGLLDLNNVSISLLILFCILTTCIFGSVCYFLIERVITVKLTNKFA</sequence>
<dbReference type="PANTHER" id="PTHR23028">
    <property type="entry name" value="ACETYLTRANSFERASE"/>
    <property type="match status" value="1"/>
</dbReference>
<name>A0A5A4U9Y8_ESCAL</name>
<dbReference type="RefSeq" id="WP_149478806.1">
    <property type="nucleotide sequence ID" value="NZ_BJWV01000048.1"/>
</dbReference>
<feature type="transmembrane region" description="Helical" evidence="1">
    <location>
        <begin position="315"/>
        <end position="338"/>
    </location>
</feature>
<dbReference type="Pfam" id="PF01757">
    <property type="entry name" value="Acyl_transf_3"/>
    <property type="match status" value="1"/>
</dbReference>